<dbReference type="PANTHER" id="PTHR23360">
    <property type="entry name" value="G-PROTEIN COUPLED RECEPTORS FAMILY 1 PROFILE DOMAIN-CONTAINING PROTEIN-RELATED"/>
    <property type="match status" value="1"/>
</dbReference>
<dbReference type="PANTHER" id="PTHR23360:SF5">
    <property type="entry name" value="G-PROTEIN COUPLED RECEPTORS FAMILY 1 PROFILE DOMAIN-CONTAINING PROTEIN"/>
    <property type="match status" value="1"/>
</dbReference>
<evidence type="ECO:0000256" key="4">
    <source>
        <dbReference type="ARBA" id="ARBA00023136"/>
    </source>
</evidence>
<dbReference type="GO" id="GO:0016020">
    <property type="term" value="C:membrane"/>
    <property type="evidence" value="ECO:0007669"/>
    <property type="project" value="UniProtKB-SubCell"/>
</dbReference>
<dbReference type="EnsemblMetazoa" id="PPA42453.1">
    <property type="protein sequence ID" value="PPA42453.1"/>
    <property type="gene ID" value="WBGene00280822"/>
</dbReference>
<keyword evidence="2" id="KW-0812">Transmembrane</keyword>
<dbReference type="OrthoDB" id="5820127at2759"/>
<evidence type="ECO:0000256" key="3">
    <source>
        <dbReference type="ARBA" id="ARBA00022989"/>
    </source>
</evidence>
<protein>
    <submittedName>
        <fullName evidence="5">G protein-coupled receptor</fullName>
    </submittedName>
</protein>
<proteinExistence type="predicted"/>
<dbReference type="InterPro" id="IPR000276">
    <property type="entry name" value="GPCR_Rhodpsn"/>
</dbReference>
<evidence type="ECO:0000313" key="5">
    <source>
        <dbReference type="EnsemblMetazoa" id="PPA42453.1"/>
    </source>
</evidence>
<evidence type="ECO:0000256" key="2">
    <source>
        <dbReference type="ARBA" id="ARBA00022692"/>
    </source>
</evidence>
<dbReference type="GO" id="GO:0004930">
    <property type="term" value="F:G protein-coupled receptor activity"/>
    <property type="evidence" value="ECO:0007669"/>
    <property type="project" value="InterPro"/>
</dbReference>
<name>A0A2A6D1D8_PRIPA</name>
<accession>A0A2A6D1D8</accession>
<dbReference type="InterPro" id="IPR047130">
    <property type="entry name" value="7TM_GPCR_Srsx_nematod"/>
</dbReference>
<dbReference type="Proteomes" id="UP000005239">
    <property type="component" value="Unassembled WGS sequence"/>
</dbReference>
<gene>
    <name evidence="5" type="primary">WBGene00280822</name>
</gene>
<comment type="subcellular location">
    <subcellularLocation>
        <location evidence="1">Membrane</location>
    </subcellularLocation>
</comment>
<evidence type="ECO:0000313" key="6">
    <source>
        <dbReference type="Proteomes" id="UP000005239"/>
    </source>
</evidence>
<keyword evidence="4" id="KW-0472">Membrane</keyword>
<evidence type="ECO:0000256" key="1">
    <source>
        <dbReference type="ARBA" id="ARBA00004370"/>
    </source>
</evidence>
<sequence length="165" mass="18706">MVLMVALDEDDWLLVRIVYFFLSSIAIIALVSNSLLLYTSIVTKNLRSTCNILIGCCALFDMCLNIGELVQFPQVLFQFYIDSYVCSAIQVHLTGIAIYCSYTPYLMYKYFIHQPVICTVTSVFHGDAAQLWSYAVNSANLLSLIVYILGWLAIRRSQTGESERE</sequence>
<reference evidence="5" key="2">
    <citation type="submission" date="2022-06" db="UniProtKB">
        <authorList>
            <consortium name="EnsemblMetazoa"/>
        </authorList>
    </citation>
    <scope>IDENTIFICATION</scope>
    <source>
        <strain evidence="5">PS312</strain>
    </source>
</reference>
<reference evidence="6" key="1">
    <citation type="journal article" date="2008" name="Nat. Genet.">
        <title>The Pristionchus pacificus genome provides a unique perspective on nematode lifestyle and parasitism.</title>
        <authorList>
            <person name="Dieterich C."/>
            <person name="Clifton S.W."/>
            <person name="Schuster L.N."/>
            <person name="Chinwalla A."/>
            <person name="Delehaunty K."/>
            <person name="Dinkelacker I."/>
            <person name="Fulton L."/>
            <person name="Fulton R."/>
            <person name="Godfrey J."/>
            <person name="Minx P."/>
            <person name="Mitreva M."/>
            <person name="Roeseler W."/>
            <person name="Tian H."/>
            <person name="Witte H."/>
            <person name="Yang S.P."/>
            <person name="Wilson R.K."/>
            <person name="Sommer R.J."/>
        </authorList>
    </citation>
    <scope>NUCLEOTIDE SEQUENCE [LARGE SCALE GENOMIC DNA]</scope>
    <source>
        <strain evidence="6">PS312</strain>
    </source>
</reference>
<dbReference type="AlphaFoldDB" id="A0A2A6D1D8"/>
<dbReference type="SMART" id="SM01381">
    <property type="entry name" value="7TM_GPCR_Srsx"/>
    <property type="match status" value="1"/>
</dbReference>
<keyword evidence="3" id="KW-1133">Transmembrane helix</keyword>
<accession>A0A8R1UWL3</accession>
<keyword evidence="6" id="KW-1185">Reference proteome</keyword>
<organism evidence="5 6">
    <name type="scientific">Pristionchus pacificus</name>
    <name type="common">Parasitic nematode worm</name>
    <dbReference type="NCBI Taxonomy" id="54126"/>
    <lineage>
        <taxon>Eukaryota</taxon>
        <taxon>Metazoa</taxon>
        <taxon>Ecdysozoa</taxon>
        <taxon>Nematoda</taxon>
        <taxon>Chromadorea</taxon>
        <taxon>Rhabditida</taxon>
        <taxon>Rhabditina</taxon>
        <taxon>Diplogasteromorpha</taxon>
        <taxon>Diplogasteroidea</taxon>
        <taxon>Neodiplogasteridae</taxon>
        <taxon>Pristionchus</taxon>
    </lineage>
</organism>